<dbReference type="InterPro" id="IPR005467">
    <property type="entry name" value="His_kinase_dom"/>
</dbReference>
<dbReference type="EC" id="2.7.13.3" evidence="2"/>
<dbReference type="GO" id="GO:0016301">
    <property type="term" value="F:kinase activity"/>
    <property type="evidence" value="ECO:0007669"/>
    <property type="project" value="UniProtKB-KW"/>
</dbReference>
<evidence type="ECO:0000259" key="11">
    <source>
        <dbReference type="PROSITE" id="PS50109"/>
    </source>
</evidence>
<evidence type="ECO:0000256" key="5">
    <source>
        <dbReference type="ARBA" id="ARBA00022741"/>
    </source>
</evidence>
<keyword evidence="14" id="KW-1185">Reference proteome</keyword>
<dbReference type="SMART" id="SM00448">
    <property type="entry name" value="REC"/>
    <property type="match status" value="1"/>
</dbReference>
<dbReference type="InterPro" id="IPR011006">
    <property type="entry name" value="CheY-like_superfamily"/>
</dbReference>
<dbReference type="PRINTS" id="PR00344">
    <property type="entry name" value="BCTRLSENSOR"/>
</dbReference>
<accession>A0ABU7U4L3</accession>
<dbReference type="PROSITE" id="PS50109">
    <property type="entry name" value="HIS_KIN"/>
    <property type="match status" value="1"/>
</dbReference>
<dbReference type="InterPro" id="IPR003594">
    <property type="entry name" value="HATPase_dom"/>
</dbReference>
<dbReference type="SMART" id="SM00387">
    <property type="entry name" value="HATPase_c"/>
    <property type="match status" value="1"/>
</dbReference>
<dbReference type="InterPro" id="IPR003661">
    <property type="entry name" value="HisK_dim/P_dom"/>
</dbReference>
<dbReference type="Proteomes" id="UP001312908">
    <property type="component" value="Unassembled WGS sequence"/>
</dbReference>
<reference evidence="13 14" key="1">
    <citation type="submission" date="2023-10" db="EMBL/GenBank/DDBJ databases">
        <title>Sorlinia euscelidii gen. nov., sp. nov., an acetic acid bacteria isolated from the gut of Euscelidius variegatus emitter.</title>
        <authorList>
            <person name="Michoud G."/>
            <person name="Marasco R."/>
            <person name="Seferji K."/>
            <person name="Gonella E."/>
            <person name="Garuglieri E."/>
            <person name="Alma A."/>
            <person name="Mapelli F."/>
            <person name="Borin S."/>
            <person name="Daffonchio D."/>
            <person name="Crotti E."/>
        </authorList>
    </citation>
    <scope>NUCLEOTIDE SEQUENCE [LARGE SCALE GENOMIC DNA]</scope>
    <source>
        <strain evidence="13 14">EV16P</strain>
    </source>
</reference>
<dbReference type="Gene3D" id="3.30.565.10">
    <property type="entry name" value="Histidine kinase-like ATPase, C-terminal domain"/>
    <property type="match status" value="1"/>
</dbReference>
<dbReference type="SUPFAM" id="SSF52172">
    <property type="entry name" value="CheY-like"/>
    <property type="match status" value="2"/>
</dbReference>
<feature type="domain" description="Response regulatory" evidence="12">
    <location>
        <begin position="9"/>
        <end position="125"/>
    </location>
</feature>
<dbReference type="InterPro" id="IPR004358">
    <property type="entry name" value="Sig_transdc_His_kin-like_C"/>
</dbReference>
<dbReference type="CDD" id="cd00156">
    <property type="entry name" value="REC"/>
    <property type="match status" value="1"/>
</dbReference>
<comment type="caution">
    <text evidence="13">The sequence shown here is derived from an EMBL/GenBank/DDBJ whole genome shotgun (WGS) entry which is preliminary data.</text>
</comment>
<evidence type="ECO:0000313" key="13">
    <source>
        <dbReference type="EMBL" id="MEE8659453.1"/>
    </source>
</evidence>
<dbReference type="SUPFAM" id="SSF47384">
    <property type="entry name" value="Homodimeric domain of signal transducing histidine kinase"/>
    <property type="match status" value="1"/>
</dbReference>
<evidence type="ECO:0000256" key="7">
    <source>
        <dbReference type="ARBA" id="ARBA00022840"/>
    </source>
</evidence>
<dbReference type="RefSeq" id="WP_394820269.1">
    <property type="nucleotide sequence ID" value="NZ_JAWJZY010000005.1"/>
</dbReference>
<evidence type="ECO:0000259" key="12">
    <source>
        <dbReference type="PROSITE" id="PS50110"/>
    </source>
</evidence>
<dbReference type="SUPFAM" id="SSF55874">
    <property type="entry name" value="ATPase domain of HSP90 chaperone/DNA topoisomerase II/histidine kinase"/>
    <property type="match status" value="1"/>
</dbReference>
<dbReference type="PANTHER" id="PTHR43065">
    <property type="entry name" value="SENSOR HISTIDINE KINASE"/>
    <property type="match status" value="1"/>
</dbReference>
<dbReference type="InterPro" id="IPR036890">
    <property type="entry name" value="HATPase_C_sf"/>
</dbReference>
<sequence length="623" mass="67115">MTLTNEKPLILLVEPHDAAALPLTELLEGQGFTVVRALTGEAALAGFELSHPDLIVSDYQLPGMNGGQMIRQIRMNTQMRSTPILMLTEDGGLGHTREGLESGADAYLSKSAHPDLIILRIRALLRDGSDFPQAEAAGSFRRARIVIVTRPIEAEEDDTVDRPARWARNDDGTSLGELLWRDGHTVTTVSGSSEMIQGGWFSGDEGPDLLILDLTAPHDDSDSFCRSIDARRHDVVEAGAAAFRIIGVVEAEQFRRHSSAFLFDAGVDDLVPDDTAPEVLALRIKVMVQRKLAQDALREEEIRRQVREVAFKTARSEARAVAAKAAIAEALAQANAELAEANARLLETQSQLVQTAKMASLGELVAGIAHEINNPLAFIIAHEETIARVLNELANPPEALTEKARSDLIGKCINRTGAMRMGLQRIQNLVLSLRRFSRLDESAFRQIDVFEAIDGSLALLSHKFGGDIIVERHLAAPRTLICQSALVNQAVMNMVSNAADAIRAEGASVNPAEGAALGRIVIETSLQQSEDGAFYVISVADDGPGVPAAIKGRVFEPFFTTKPVGEGTGLGLAIAYGVIDAHGGHIEVNEARLKGGRGDGARFTMTIPVKWTPSGLETIGKIE</sequence>
<evidence type="ECO:0000256" key="3">
    <source>
        <dbReference type="ARBA" id="ARBA00022553"/>
    </source>
</evidence>
<dbReference type="InterPro" id="IPR036097">
    <property type="entry name" value="HisK_dim/P_sf"/>
</dbReference>
<protein>
    <recommendedName>
        <fullName evidence="2">histidine kinase</fullName>
        <ecNumber evidence="2">2.7.13.3</ecNumber>
    </recommendedName>
</protein>
<keyword evidence="4" id="KW-0808">Transferase</keyword>
<dbReference type="Pfam" id="PF00072">
    <property type="entry name" value="Response_reg"/>
    <property type="match status" value="1"/>
</dbReference>
<dbReference type="InterPro" id="IPR001789">
    <property type="entry name" value="Sig_transdc_resp-reg_receiver"/>
</dbReference>
<keyword evidence="10" id="KW-0175">Coiled coil</keyword>
<organism evidence="13 14">
    <name type="scientific">Sorlinia euscelidii</name>
    <dbReference type="NCBI Taxonomy" id="3081148"/>
    <lineage>
        <taxon>Bacteria</taxon>
        <taxon>Pseudomonadati</taxon>
        <taxon>Pseudomonadota</taxon>
        <taxon>Alphaproteobacteria</taxon>
        <taxon>Acetobacterales</taxon>
        <taxon>Acetobacteraceae</taxon>
        <taxon>Sorlinia</taxon>
    </lineage>
</organism>
<dbReference type="EMBL" id="JAWJZY010000005">
    <property type="protein sequence ID" value="MEE8659453.1"/>
    <property type="molecule type" value="Genomic_DNA"/>
</dbReference>
<dbReference type="Gene3D" id="3.40.50.2300">
    <property type="match status" value="1"/>
</dbReference>
<feature type="modified residue" description="4-aspartylphosphate" evidence="9">
    <location>
        <position position="58"/>
    </location>
</feature>
<dbReference type="PANTHER" id="PTHR43065:SF10">
    <property type="entry name" value="PEROXIDE STRESS-ACTIVATED HISTIDINE KINASE MAK3"/>
    <property type="match status" value="1"/>
</dbReference>
<keyword evidence="8" id="KW-0902">Two-component regulatory system</keyword>
<proteinExistence type="predicted"/>
<evidence type="ECO:0000256" key="6">
    <source>
        <dbReference type="ARBA" id="ARBA00022777"/>
    </source>
</evidence>
<evidence type="ECO:0000313" key="14">
    <source>
        <dbReference type="Proteomes" id="UP001312908"/>
    </source>
</evidence>
<dbReference type="CDD" id="cd00082">
    <property type="entry name" value="HisKA"/>
    <property type="match status" value="1"/>
</dbReference>
<feature type="coiled-coil region" evidence="10">
    <location>
        <begin position="324"/>
        <end position="351"/>
    </location>
</feature>
<keyword evidence="5" id="KW-0547">Nucleotide-binding</keyword>
<comment type="catalytic activity">
    <reaction evidence="1">
        <text>ATP + protein L-histidine = ADP + protein N-phospho-L-histidine.</text>
        <dbReference type="EC" id="2.7.13.3"/>
    </reaction>
</comment>
<dbReference type="Gene3D" id="1.10.287.130">
    <property type="match status" value="1"/>
</dbReference>
<dbReference type="Pfam" id="PF02518">
    <property type="entry name" value="HATPase_c"/>
    <property type="match status" value="1"/>
</dbReference>
<evidence type="ECO:0000256" key="2">
    <source>
        <dbReference type="ARBA" id="ARBA00012438"/>
    </source>
</evidence>
<keyword evidence="7" id="KW-0067">ATP-binding</keyword>
<evidence type="ECO:0000256" key="4">
    <source>
        <dbReference type="ARBA" id="ARBA00022679"/>
    </source>
</evidence>
<keyword evidence="3 9" id="KW-0597">Phosphoprotein</keyword>
<dbReference type="PROSITE" id="PS50110">
    <property type="entry name" value="RESPONSE_REGULATORY"/>
    <property type="match status" value="1"/>
</dbReference>
<gene>
    <name evidence="13" type="ORF">DOFOFD_10595</name>
</gene>
<evidence type="ECO:0000256" key="9">
    <source>
        <dbReference type="PROSITE-ProRule" id="PRU00169"/>
    </source>
</evidence>
<feature type="domain" description="Histidine kinase" evidence="11">
    <location>
        <begin position="367"/>
        <end position="611"/>
    </location>
</feature>
<evidence type="ECO:0000256" key="8">
    <source>
        <dbReference type="ARBA" id="ARBA00023012"/>
    </source>
</evidence>
<evidence type="ECO:0000256" key="10">
    <source>
        <dbReference type="SAM" id="Coils"/>
    </source>
</evidence>
<name>A0ABU7U4L3_9PROT</name>
<keyword evidence="6 13" id="KW-0418">Kinase</keyword>
<evidence type="ECO:0000256" key="1">
    <source>
        <dbReference type="ARBA" id="ARBA00000085"/>
    </source>
</evidence>